<comment type="subcellular location">
    <subcellularLocation>
        <location evidence="1">Cell membrane</location>
        <topology evidence="1">Single-pass type II membrane protein</topology>
    </subcellularLocation>
    <subcellularLocation>
        <location evidence="3">Membrane</location>
        <topology evidence="3">Single-pass type II membrane protein</topology>
    </subcellularLocation>
</comment>
<protein>
    <recommendedName>
        <fullName evidence="3">Signal peptidase I</fullName>
        <ecNumber evidence="3">3.4.21.89</ecNumber>
    </recommendedName>
</protein>
<dbReference type="NCBIfam" id="TIGR02227">
    <property type="entry name" value="sigpep_I_bact"/>
    <property type="match status" value="1"/>
</dbReference>
<evidence type="ECO:0000256" key="2">
    <source>
        <dbReference type="ARBA" id="ARBA00009370"/>
    </source>
</evidence>
<gene>
    <name evidence="5" type="primary">lepB</name>
    <name evidence="5" type="ORF">ACFP1Z_13265</name>
</gene>
<evidence type="ECO:0000313" key="6">
    <source>
        <dbReference type="Proteomes" id="UP001596083"/>
    </source>
</evidence>
<dbReference type="PRINTS" id="PR00727">
    <property type="entry name" value="LEADERPTASE"/>
</dbReference>
<dbReference type="InterPro" id="IPR019533">
    <property type="entry name" value="Peptidase_S26"/>
</dbReference>
<comment type="caution">
    <text evidence="5">The sequence shown here is derived from an EMBL/GenBank/DDBJ whole genome shotgun (WGS) entry which is preliminary data.</text>
</comment>
<feature type="transmembrane region" description="Helical" evidence="3">
    <location>
        <begin position="206"/>
        <end position="227"/>
    </location>
</feature>
<keyword evidence="3" id="KW-0645">Protease</keyword>
<dbReference type="InterPro" id="IPR000223">
    <property type="entry name" value="Pept_S26A_signal_pept_1"/>
</dbReference>
<dbReference type="PANTHER" id="PTHR43390">
    <property type="entry name" value="SIGNAL PEPTIDASE I"/>
    <property type="match status" value="1"/>
</dbReference>
<name>A0ABW0YX17_9ACTN</name>
<dbReference type="Gene3D" id="2.10.109.10">
    <property type="entry name" value="Umud Fragment, subunit A"/>
    <property type="match status" value="1"/>
</dbReference>
<dbReference type="EMBL" id="JBHSPB010000007">
    <property type="protein sequence ID" value="MFC5721139.1"/>
    <property type="molecule type" value="Genomic_DNA"/>
</dbReference>
<evidence type="ECO:0000259" key="4">
    <source>
        <dbReference type="Pfam" id="PF10502"/>
    </source>
</evidence>
<comment type="catalytic activity">
    <reaction evidence="3">
        <text>Cleavage of hydrophobic, N-terminal signal or leader sequences from secreted and periplasmic proteins.</text>
        <dbReference type="EC" id="3.4.21.89"/>
    </reaction>
</comment>
<dbReference type="GO" id="GO:0009003">
    <property type="term" value="F:signal peptidase activity"/>
    <property type="evidence" value="ECO:0007669"/>
    <property type="project" value="UniProtKB-EC"/>
</dbReference>
<dbReference type="Proteomes" id="UP001596083">
    <property type="component" value="Unassembled WGS sequence"/>
</dbReference>
<dbReference type="CDD" id="cd06530">
    <property type="entry name" value="S26_SPase_I"/>
    <property type="match status" value="1"/>
</dbReference>
<keyword evidence="3 5" id="KW-0378">Hydrolase</keyword>
<sequence length="249" mass="25510">MSGAGREGHGRAGRVLSGLAVAVGCVLFLGAFVWGALLYRPYTVPTDSMAPTIGSGDHVLAQRVTGGQVRRGDIVVFQDRLWGDTPMIKRVVAVGGDTVACCDRQGRLTVAGRPVDEPYLRSSGPASLTPFSTTVPEGRLFLLGDHRGDSIDSRGHLADAGQGTVPRDAVKARVDATAWPAGSWGMMDRPPAFDALPGGTSRPGPLPLIAAAAGAGALLVLGGAAYGPLARLLAPRRAGGAKEVASGAR</sequence>
<dbReference type="Pfam" id="PF10502">
    <property type="entry name" value="Peptidase_S26"/>
    <property type="match status" value="1"/>
</dbReference>
<dbReference type="EC" id="3.4.21.89" evidence="3"/>
<organism evidence="5 6">
    <name type="scientific">Streptomyces gamaensis</name>
    <dbReference type="NCBI Taxonomy" id="1763542"/>
    <lineage>
        <taxon>Bacteria</taxon>
        <taxon>Bacillati</taxon>
        <taxon>Actinomycetota</taxon>
        <taxon>Actinomycetes</taxon>
        <taxon>Kitasatosporales</taxon>
        <taxon>Streptomycetaceae</taxon>
        <taxon>Streptomyces</taxon>
    </lineage>
</organism>
<evidence type="ECO:0000313" key="5">
    <source>
        <dbReference type="EMBL" id="MFC5721139.1"/>
    </source>
</evidence>
<keyword evidence="6" id="KW-1185">Reference proteome</keyword>
<accession>A0ABW0YX17</accession>
<keyword evidence="3" id="KW-1133">Transmembrane helix</keyword>
<evidence type="ECO:0000256" key="3">
    <source>
        <dbReference type="RuleBase" id="RU362042"/>
    </source>
</evidence>
<proteinExistence type="inferred from homology"/>
<feature type="domain" description="Peptidase S26" evidence="4">
    <location>
        <begin position="25"/>
        <end position="179"/>
    </location>
</feature>
<dbReference type="SUPFAM" id="SSF51306">
    <property type="entry name" value="LexA/Signal peptidase"/>
    <property type="match status" value="1"/>
</dbReference>
<reference evidence="6" key="1">
    <citation type="journal article" date="2019" name="Int. J. Syst. Evol. Microbiol.">
        <title>The Global Catalogue of Microorganisms (GCM) 10K type strain sequencing project: providing services to taxonomists for standard genome sequencing and annotation.</title>
        <authorList>
            <consortium name="The Broad Institute Genomics Platform"/>
            <consortium name="The Broad Institute Genome Sequencing Center for Infectious Disease"/>
            <person name="Wu L."/>
            <person name="Ma J."/>
        </authorList>
    </citation>
    <scope>NUCLEOTIDE SEQUENCE [LARGE SCALE GENOMIC DNA]</scope>
    <source>
        <strain evidence="6">CGMCC 4.7304</strain>
    </source>
</reference>
<feature type="transmembrane region" description="Helical" evidence="3">
    <location>
        <begin position="12"/>
        <end position="39"/>
    </location>
</feature>
<dbReference type="InterPro" id="IPR036286">
    <property type="entry name" value="LexA/Signal_pep-like_sf"/>
</dbReference>
<dbReference type="PANTHER" id="PTHR43390:SF1">
    <property type="entry name" value="CHLOROPLAST PROCESSING PEPTIDASE"/>
    <property type="match status" value="1"/>
</dbReference>
<dbReference type="PROSITE" id="PS51257">
    <property type="entry name" value="PROKAR_LIPOPROTEIN"/>
    <property type="match status" value="1"/>
</dbReference>
<comment type="caution">
    <text evidence="3">Lacks conserved residue(s) required for the propagation of feature annotation.</text>
</comment>
<keyword evidence="3" id="KW-0812">Transmembrane</keyword>
<keyword evidence="3" id="KW-0472">Membrane</keyword>
<dbReference type="RefSeq" id="WP_390316373.1">
    <property type="nucleotide sequence ID" value="NZ_JBHSPB010000007.1"/>
</dbReference>
<evidence type="ECO:0000256" key="1">
    <source>
        <dbReference type="ARBA" id="ARBA00004401"/>
    </source>
</evidence>
<comment type="similarity">
    <text evidence="2 3">Belongs to the peptidase S26 family.</text>
</comment>